<dbReference type="Gene3D" id="1.20.1270.60">
    <property type="entry name" value="Arfaptin homology (AH) domain/BAR domain"/>
    <property type="match status" value="1"/>
</dbReference>
<accession>G3AE23</accession>
<dbReference type="HOGENOM" id="CLU_034174_0_0_1"/>
<proteinExistence type="predicted"/>
<dbReference type="RefSeq" id="XP_007372969.1">
    <property type="nucleotide sequence ID" value="XM_007372907.1"/>
</dbReference>
<dbReference type="KEGG" id="spaa:SPAPADRAFT_58786"/>
<name>G3AE23_SPAPN</name>
<protein>
    <recommendedName>
        <fullName evidence="3">IMD domain-containing protein</fullName>
    </recommendedName>
</protein>
<organism evidence="5">
    <name type="scientific">Spathaspora passalidarum (strain NRRL Y-27907 / 11-Y1)</name>
    <dbReference type="NCBI Taxonomy" id="619300"/>
    <lineage>
        <taxon>Eukaryota</taxon>
        <taxon>Fungi</taxon>
        <taxon>Dikarya</taxon>
        <taxon>Ascomycota</taxon>
        <taxon>Saccharomycotina</taxon>
        <taxon>Pichiomycetes</taxon>
        <taxon>Debaryomycetaceae</taxon>
        <taxon>Spathaspora</taxon>
    </lineage>
</organism>
<dbReference type="STRING" id="619300.G3AE23"/>
<keyword evidence="5" id="KW-1185">Reference proteome</keyword>
<dbReference type="InterPro" id="IPR013606">
    <property type="entry name" value="I-BAR_dom"/>
</dbReference>
<dbReference type="GO" id="GO:0005543">
    <property type="term" value="F:phospholipid binding"/>
    <property type="evidence" value="ECO:0007669"/>
    <property type="project" value="InterPro"/>
</dbReference>
<dbReference type="InterPro" id="IPR037470">
    <property type="entry name" value="IVY1"/>
</dbReference>
<dbReference type="Pfam" id="PF08397">
    <property type="entry name" value="IMD"/>
    <property type="match status" value="1"/>
</dbReference>
<dbReference type="Proteomes" id="UP000000709">
    <property type="component" value="Unassembled WGS sequence"/>
</dbReference>
<dbReference type="OrthoDB" id="5594612at2759"/>
<dbReference type="EMBL" id="GL996499">
    <property type="protein sequence ID" value="EGW35557.1"/>
    <property type="molecule type" value="Genomic_DNA"/>
</dbReference>
<dbReference type="PANTHER" id="PTHR38407">
    <property type="entry name" value="PROTEIN IVY1"/>
    <property type="match status" value="1"/>
</dbReference>
<evidence type="ECO:0000256" key="2">
    <source>
        <dbReference type="SAM" id="MobiDB-lite"/>
    </source>
</evidence>
<dbReference type="PANTHER" id="PTHR38407:SF1">
    <property type="entry name" value="PROTEIN IVY1"/>
    <property type="match status" value="1"/>
</dbReference>
<sequence length="326" mass="36769">MNSDNAAPASRQTSLNTFTSFSPSVLDMSSNDIITTTDFKHITNTYEELFKTATNLQAALEAVSAAANQFGQALEQCISECPKVNNTTMVEDGISNAAGLQYIMASNHQILGRMMHTSFIEPLQQELIKLKVEYGQNHSYYQQEIKSKSKLLKEHEAENLKLRKKKTRDLNKYKNNLLSLTNQLDDIDRVKYEYYHEINALVAGYNREHLLTRTGGLVRAELEIYESIAKKGWSGGGLDQLLSVSPDLFEINGEAGVEDIIDEATLELTERDDQQEQEEVEEAQEEGKNETVEDPDESFSLPIVSTTNTLLRKLHKDNKIDTIQNI</sequence>
<feature type="coiled-coil region" evidence="1">
    <location>
        <begin position="145"/>
        <end position="190"/>
    </location>
</feature>
<dbReference type="GO" id="GO:0042144">
    <property type="term" value="P:vacuole fusion, non-autophagic"/>
    <property type="evidence" value="ECO:0007669"/>
    <property type="project" value="InterPro"/>
</dbReference>
<dbReference type="FunCoup" id="G3AE23">
    <property type="interactions" value="36"/>
</dbReference>
<evidence type="ECO:0000313" key="4">
    <source>
        <dbReference type="EMBL" id="EGW35557.1"/>
    </source>
</evidence>
<keyword evidence="1" id="KW-0175">Coiled coil</keyword>
<dbReference type="eggNOG" id="ENOG502QTA6">
    <property type="taxonomic scope" value="Eukaryota"/>
</dbReference>
<feature type="compositionally biased region" description="Acidic residues" evidence="2">
    <location>
        <begin position="275"/>
        <end position="284"/>
    </location>
</feature>
<reference evidence="4 5" key="1">
    <citation type="journal article" date="2011" name="Proc. Natl. Acad. Sci. U.S.A.">
        <title>Comparative genomics of xylose-fermenting fungi for enhanced biofuel production.</title>
        <authorList>
            <person name="Wohlbach D.J."/>
            <person name="Kuo A."/>
            <person name="Sato T.K."/>
            <person name="Potts K.M."/>
            <person name="Salamov A.A."/>
            <person name="LaButti K.M."/>
            <person name="Sun H."/>
            <person name="Clum A."/>
            <person name="Pangilinan J.L."/>
            <person name="Lindquist E.A."/>
            <person name="Lucas S."/>
            <person name="Lapidus A."/>
            <person name="Jin M."/>
            <person name="Gunawan C."/>
            <person name="Balan V."/>
            <person name="Dale B.E."/>
            <person name="Jeffries T.W."/>
            <person name="Zinkel R."/>
            <person name="Barry K.W."/>
            <person name="Grigoriev I.V."/>
            <person name="Gasch A.P."/>
        </authorList>
    </citation>
    <scope>NUCLEOTIDE SEQUENCE [LARGE SCALE GENOMIC DNA]</scope>
    <source>
        <strain evidence="5">NRRL Y-27907 / 11-Y1</strain>
    </source>
</reference>
<dbReference type="InterPro" id="IPR027267">
    <property type="entry name" value="AH/BAR_dom_sf"/>
</dbReference>
<evidence type="ECO:0000313" key="5">
    <source>
        <dbReference type="Proteomes" id="UP000000709"/>
    </source>
</evidence>
<dbReference type="InParanoid" id="G3AE23"/>
<gene>
    <name evidence="4" type="ORF">SPAPADRAFT_58786</name>
</gene>
<evidence type="ECO:0000259" key="3">
    <source>
        <dbReference type="Pfam" id="PF08397"/>
    </source>
</evidence>
<dbReference type="GeneID" id="18872606"/>
<dbReference type="SUPFAM" id="SSF103657">
    <property type="entry name" value="BAR/IMD domain-like"/>
    <property type="match status" value="1"/>
</dbReference>
<feature type="domain" description="IMD" evidence="3">
    <location>
        <begin position="44"/>
        <end position="190"/>
    </location>
</feature>
<dbReference type="AlphaFoldDB" id="G3AE23"/>
<evidence type="ECO:0000256" key="1">
    <source>
        <dbReference type="SAM" id="Coils"/>
    </source>
</evidence>
<dbReference type="GO" id="GO:0007009">
    <property type="term" value="P:plasma membrane organization"/>
    <property type="evidence" value="ECO:0007669"/>
    <property type="project" value="InterPro"/>
</dbReference>
<feature type="region of interest" description="Disordered" evidence="2">
    <location>
        <begin position="270"/>
        <end position="301"/>
    </location>
</feature>
<dbReference type="GO" id="GO:0000329">
    <property type="term" value="C:fungal-type vacuole membrane"/>
    <property type="evidence" value="ECO:0007669"/>
    <property type="project" value="InterPro"/>
</dbReference>